<sequence length="197" mass="22665">MRTRDPLKSWAHAFFYVKNDWGLIEKWGRMKDLPVPLHVGEEDILRILNFPDVKHFFIEDQKVSGEKVAVLEAENKKFWTLIAEKEAALFGLKSSRIIEDFKKSIDFKIIIQDHLQEACEHIYNVEVNALEQQYKDEGFTRGFLKGVRLVQRKAGVKFDGLTTSQASEDPSSDLDGAEIESELRQAFSSDDESIDVE</sequence>
<gene>
    <name evidence="1" type="ORF">IEQ34_008212</name>
</gene>
<dbReference type="AlphaFoldDB" id="A0AAV7H6H3"/>
<proteinExistence type="predicted"/>
<reference evidence="1 2" key="1">
    <citation type="journal article" date="2021" name="Hortic Res">
        <title>Chromosome-scale assembly of the Dendrobium chrysotoxum genome enhances the understanding of orchid evolution.</title>
        <authorList>
            <person name="Zhang Y."/>
            <person name="Zhang G.Q."/>
            <person name="Zhang D."/>
            <person name="Liu X.D."/>
            <person name="Xu X.Y."/>
            <person name="Sun W.H."/>
            <person name="Yu X."/>
            <person name="Zhu X."/>
            <person name="Wang Z.W."/>
            <person name="Zhao X."/>
            <person name="Zhong W.Y."/>
            <person name="Chen H."/>
            <person name="Yin W.L."/>
            <person name="Huang T."/>
            <person name="Niu S.C."/>
            <person name="Liu Z.J."/>
        </authorList>
    </citation>
    <scope>NUCLEOTIDE SEQUENCE [LARGE SCALE GENOMIC DNA]</scope>
    <source>
        <strain evidence="1">Lindl</strain>
    </source>
</reference>
<evidence type="ECO:0000313" key="2">
    <source>
        <dbReference type="Proteomes" id="UP000775213"/>
    </source>
</evidence>
<name>A0AAV7H6H3_DENCH</name>
<dbReference type="Proteomes" id="UP000775213">
    <property type="component" value="Unassembled WGS sequence"/>
</dbReference>
<evidence type="ECO:0000313" key="1">
    <source>
        <dbReference type="EMBL" id="KAH0463630.1"/>
    </source>
</evidence>
<comment type="caution">
    <text evidence="1">The sequence shown here is derived from an EMBL/GenBank/DDBJ whole genome shotgun (WGS) entry which is preliminary data.</text>
</comment>
<protein>
    <submittedName>
        <fullName evidence="1">Uncharacterized protein</fullName>
    </submittedName>
</protein>
<accession>A0AAV7H6H3</accession>
<organism evidence="1 2">
    <name type="scientific">Dendrobium chrysotoxum</name>
    <name type="common">Orchid</name>
    <dbReference type="NCBI Taxonomy" id="161865"/>
    <lineage>
        <taxon>Eukaryota</taxon>
        <taxon>Viridiplantae</taxon>
        <taxon>Streptophyta</taxon>
        <taxon>Embryophyta</taxon>
        <taxon>Tracheophyta</taxon>
        <taxon>Spermatophyta</taxon>
        <taxon>Magnoliopsida</taxon>
        <taxon>Liliopsida</taxon>
        <taxon>Asparagales</taxon>
        <taxon>Orchidaceae</taxon>
        <taxon>Epidendroideae</taxon>
        <taxon>Malaxideae</taxon>
        <taxon>Dendrobiinae</taxon>
        <taxon>Dendrobium</taxon>
    </lineage>
</organism>
<dbReference type="EMBL" id="JAGFBR010000008">
    <property type="protein sequence ID" value="KAH0463630.1"/>
    <property type="molecule type" value="Genomic_DNA"/>
</dbReference>
<keyword evidence="2" id="KW-1185">Reference proteome</keyword>